<evidence type="ECO:0008006" key="3">
    <source>
        <dbReference type="Google" id="ProtNLM"/>
    </source>
</evidence>
<gene>
    <name evidence="1" type="ORF">GCM10023092_07830</name>
</gene>
<dbReference type="SMART" id="SM00028">
    <property type="entry name" value="TPR"/>
    <property type="match status" value="3"/>
</dbReference>
<dbReference type="InterPro" id="IPR019734">
    <property type="entry name" value="TPR_rpt"/>
</dbReference>
<organism evidence="1 2">
    <name type="scientific">Rurimicrobium arvi</name>
    <dbReference type="NCBI Taxonomy" id="2049916"/>
    <lineage>
        <taxon>Bacteria</taxon>
        <taxon>Pseudomonadati</taxon>
        <taxon>Bacteroidota</taxon>
        <taxon>Chitinophagia</taxon>
        <taxon>Chitinophagales</taxon>
        <taxon>Chitinophagaceae</taxon>
        <taxon>Rurimicrobium</taxon>
    </lineage>
</organism>
<dbReference type="EMBL" id="BAABEZ010000004">
    <property type="protein sequence ID" value="GAA4450989.1"/>
    <property type="molecule type" value="Genomic_DNA"/>
</dbReference>
<evidence type="ECO:0000313" key="1">
    <source>
        <dbReference type="EMBL" id="GAA4450989.1"/>
    </source>
</evidence>
<keyword evidence="2" id="KW-1185">Reference proteome</keyword>
<sequence length="490" mass="56381">MLLVFILMHNLCPGAPGLSFTFDPLCAKAYHRIMALKLQEGNIAINTAARNRPDNFIPYYLADYADCLELLFNGDIRQLEPMRARAEKRLDMLEAADDSSPWYRYSQAGIYFHWALVYMRFGDNFKAATRFRKSFLLLKENLKKYPAFEENNVLLGLEMASAGAIPASHQWLASLMGIKGDIQKGVSLLAQYSARHEEGSTMLYEEAFIFEAYLRFYLLSQQDAAWKSVLKRTGDTKDNLMYTFVRANLALNFRKADHALNTLTIAERNEGFARFPIFLYEKAEALLLRTDKSSEDYYLSFLKNYKGKPFVKDAYLKLSWQAILSGRKSEAQAFLMLLKGAGNTLTDADKQAQRFAEKPVWPALPLLETRLLIDGGYYQQALRTIQQLDYNSLTQLPDQIEYYFRYGRILEELNEPDKAIAQYTTTIQLGQKQSYYFAARAALQQGFIYERSGRKDAAAERYKFCLSLRDHDMQNSIDQMAKAGLNRLQR</sequence>
<accession>A0ABP8MI50</accession>
<proteinExistence type="predicted"/>
<name>A0ABP8MI50_9BACT</name>
<reference evidence="2" key="1">
    <citation type="journal article" date="2019" name="Int. J. Syst. Evol. Microbiol.">
        <title>The Global Catalogue of Microorganisms (GCM) 10K type strain sequencing project: providing services to taxonomists for standard genome sequencing and annotation.</title>
        <authorList>
            <consortium name="The Broad Institute Genomics Platform"/>
            <consortium name="The Broad Institute Genome Sequencing Center for Infectious Disease"/>
            <person name="Wu L."/>
            <person name="Ma J."/>
        </authorList>
    </citation>
    <scope>NUCLEOTIDE SEQUENCE [LARGE SCALE GENOMIC DNA]</scope>
    <source>
        <strain evidence="2">JCM 31921</strain>
    </source>
</reference>
<protein>
    <recommendedName>
        <fullName evidence="3">Tetratricopeptide repeat-containing protein</fullName>
    </recommendedName>
</protein>
<dbReference type="InterPro" id="IPR011990">
    <property type="entry name" value="TPR-like_helical_dom_sf"/>
</dbReference>
<dbReference type="SUPFAM" id="SSF48452">
    <property type="entry name" value="TPR-like"/>
    <property type="match status" value="1"/>
</dbReference>
<evidence type="ECO:0000313" key="2">
    <source>
        <dbReference type="Proteomes" id="UP001501410"/>
    </source>
</evidence>
<comment type="caution">
    <text evidence="1">The sequence shown here is derived from an EMBL/GenBank/DDBJ whole genome shotgun (WGS) entry which is preliminary data.</text>
</comment>
<dbReference type="Gene3D" id="1.25.40.10">
    <property type="entry name" value="Tetratricopeptide repeat domain"/>
    <property type="match status" value="1"/>
</dbReference>
<dbReference type="Proteomes" id="UP001501410">
    <property type="component" value="Unassembled WGS sequence"/>
</dbReference>